<name>A0A1I5DBU6_9BACE</name>
<dbReference type="EMBL" id="FOUM01000055">
    <property type="protein sequence ID" value="SFN96672.1"/>
    <property type="molecule type" value="Genomic_DNA"/>
</dbReference>
<organism evidence="2 3">
    <name type="scientific">Bacteroides xylanisolvens</name>
    <dbReference type="NCBI Taxonomy" id="371601"/>
    <lineage>
        <taxon>Bacteria</taxon>
        <taxon>Pseudomonadati</taxon>
        <taxon>Bacteroidota</taxon>
        <taxon>Bacteroidia</taxon>
        <taxon>Bacteroidales</taxon>
        <taxon>Bacteroidaceae</taxon>
        <taxon>Bacteroides</taxon>
    </lineage>
</organism>
<accession>A0A1I5DBU6</accession>
<keyword evidence="1" id="KW-1133">Transmembrane helix</keyword>
<reference evidence="2 3" key="1">
    <citation type="submission" date="2016-10" db="EMBL/GenBank/DDBJ databases">
        <authorList>
            <person name="de Groot N.N."/>
        </authorList>
    </citation>
    <scope>NUCLEOTIDE SEQUENCE [LARGE SCALE GENOMIC DNA]</scope>
    <source>
        <strain evidence="2 3">NLAE-zl-C202</strain>
    </source>
</reference>
<evidence type="ECO:0000313" key="3">
    <source>
        <dbReference type="Proteomes" id="UP000183766"/>
    </source>
</evidence>
<dbReference type="Proteomes" id="UP000183766">
    <property type="component" value="Unassembled WGS sequence"/>
</dbReference>
<gene>
    <name evidence="2" type="ORF">SAMN05216250_1555</name>
</gene>
<feature type="transmembrane region" description="Helical" evidence="1">
    <location>
        <begin position="49"/>
        <end position="69"/>
    </location>
</feature>
<dbReference type="AlphaFoldDB" id="A0A1I5DBU6"/>
<evidence type="ECO:0000313" key="2">
    <source>
        <dbReference type="EMBL" id="SFN96672.1"/>
    </source>
</evidence>
<feature type="transmembrane region" description="Helical" evidence="1">
    <location>
        <begin position="21"/>
        <end position="43"/>
    </location>
</feature>
<evidence type="ECO:0000256" key="1">
    <source>
        <dbReference type="SAM" id="Phobius"/>
    </source>
</evidence>
<protein>
    <submittedName>
        <fullName evidence="2">Uncharacterized protein</fullName>
    </submittedName>
</protein>
<proteinExistence type="predicted"/>
<keyword evidence="1" id="KW-0812">Transmembrane</keyword>
<keyword evidence="1" id="KW-0472">Membrane</keyword>
<sequence length="76" mass="8537">MRFITFVRQMFTSHSGISSKRVCGVIGWFVAVVVLIYCTIMCIQAPLMIDTFLICVMALLGIDSVTGIWKAQLYTK</sequence>